<protein>
    <submittedName>
        <fullName evidence="2">Uncharacterized protein</fullName>
    </submittedName>
</protein>
<evidence type="ECO:0000313" key="2">
    <source>
        <dbReference type="EMBL" id="MBK6009143.1"/>
    </source>
</evidence>
<organism evidence="2 3">
    <name type="scientific">Ramlibacter ginsenosidimutans</name>
    <dbReference type="NCBI Taxonomy" id="502333"/>
    <lineage>
        <taxon>Bacteria</taxon>
        <taxon>Pseudomonadati</taxon>
        <taxon>Pseudomonadota</taxon>
        <taxon>Betaproteobacteria</taxon>
        <taxon>Burkholderiales</taxon>
        <taxon>Comamonadaceae</taxon>
        <taxon>Ramlibacter</taxon>
    </lineage>
</organism>
<evidence type="ECO:0000256" key="1">
    <source>
        <dbReference type="SAM" id="MobiDB-lite"/>
    </source>
</evidence>
<gene>
    <name evidence="2" type="ORF">JJB11_23850</name>
</gene>
<dbReference type="Proteomes" id="UP000630528">
    <property type="component" value="Unassembled WGS sequence"/>
</dbReference>
<sequence length="67" mass="7378">MLLRKLIVYAVTGGLARKAWKQVRKAPPYLPVDLTDVIARPVASADPAQRRGTLRVGARRRRQGANG</sequence>
<reference evidence="2" key="1">
    <citation type="journal article" date="2012" name="J. Microbiol. Biotechnol.">
        <title>Ramlibacter ginsenosidimutans sp. nov., with ginsenoside-converting activity.</title>
        <authorList>
            <person name="Wang L."/>
            <person name="An D.S."/>
            <person name="Kim S.G."/>
            <person name="Jin F.X."/>
            <person name="Kim S.C."/>
            <person name="Lee S.T."/>
            <person name="Im W.T."/>
        </authorList>
    </citation>
    <scope>NUCLEOTIDE SEQUENCE</scope>
    <source>
        <strain evidence="2">KACC 17527</strain>
    </source>
</reference>
<comment type="caution">
    <text evidence="2">The sequence shown here is derived from an EMBL/GenBank/DDBJ whole genome shotgun (WGS) entry which is preliminary data.</text>
</comment>
<evidence type="ECO:0000313" key="3">
    <source>
        <dbReference type="Proteomes" id="UP000630528"/>
    </source>
</evidence>
<dbReference type="RefSeq" id="WP_201177508.1">
    <property type="nucleotide sequence ID" value="NZ_JAEPWM010000014.1"/>
</dbReference>
<keyword evidence="3" id="KW-1185">Reference proteome</keyword>
<feature type="region of interest" description="Disordered" evidence="1">
    <location>
        <begin position="46"/>
        <end position="67"/>
    </location>
</feature>
<accession>A0A934TX52</accession>
<name>A0A934TX52_9BURK</name>
<reference evidence="2" key="2">
    <citation type="submission" date="2021-01" db="EMBL/GenBank/DDBJ databases">
        <authorList>
            <person name="Kang M."/>
        </authorList>
    </citation>
    <scope>NUCLEOTIDE SEQUENCE</scope>
    <source>
        <strain evidence="2">KACC 17527</strain>
    </source>
</reference>
<dbReference type="AlphaFoldDB" id="A0A934TX52"/>
<proteinExistence type="predicted"/>
<dbReference type="EMBL" id="JAEPWM010000014">
    <property type="protein sequence ID" value="MBK6009143.1"/>
    <property type="molecule type" value="Genomic_DNA"/>
</dbReference>
<feature type="compositionally biased region" description="Basic residues" evidence="1">
    <location>
        <begin position="57"/>
        <end position="67"/>
    </location>
</feature>